<dbReference type="EMBL" id="CM003156">
    <property type="protein sequence ID" value="KIS66742.1"/>
    <property type="molecule type" value="Genomic_DNA"/>
</dbReference>
<keyword evidence="3" id="KW-1185">Reference proteome</keyword>
<evidence type="ECO:0000313" key="2">
    <source>
        <dbReference type="EMBL" id="KIS66742.1"/>
    </source>
</evidence>
<evidence type="ECO:0000256" key="1">
    <source>
        <dbReference type="SAM" id="MobiDB-lite"/>
    </source>
</evidence>
<evidence type="ECO:0008006" key="4">
    <source>
        <dbReference type="Google" id="ProtNLM"/>
    </source>
</evidence>
<feature type="compositionally biased region" description="Basic and acidic residues" evidence="1">
    <location>
        <begin position="1122"/>
        <end position="1136"/>
    </location>
</feature>
<dbReference type="Proteomes" id="UP000000561">
    <property type="component" value="Chromosome 17"/>
</dbReference>
<dbReference type="VEuPathDB" id="FungiDB:UMAG_04805"/>
<dbReference type="CDD" id="cd00067">
    <property type="entry name" value="GAL4"/>
    <property type="match status" value="1"/>
</dbReference>
<sequence>MASLEGRRSCRFWYASLCSLQMAHSMAMLIDEHNLFAYTLLYLCYCGSQPDIEYRADLESSSHFSYTTTYFSTRCSGQRPWCKTCKERNKLCIYDTGATNVKRQETDVQLTIKSTPPTLPFPGPFQDTTLFHELLTLFTNKQDSLTSNEFLHLNTDPMGWKRRKRDNGGGCFSQKPELSYQHGLSQILRMTVDSLVGTILRQCSVRQSNSADRLRETACLYSYTQVIRSLPFAERLQASITLSRFDKVDDGRVADDFHQHVPYVAQRERTYSDDQRMRHPEIHDLGFNSHPFLALIVCRTKFFGDIDEKAHDKLLYDAVLIAGLGAKEFLSQNSWCAQKQAHGLPNLDELVRRTTYTLYGIKLGLLKVSQLHVCTQCMMVLAWHELTHGLLRRAATWWTIICEIILRIRAITDQGERSVEVHINGVDLDLIVGEELKNMHTIARLILVWLELYLGPFPTDTWLGCCARDLQASERTSSWILELDDRSGKISTTESYKREWTLLSNIERVIGGLTESYKFWKSNKGLTENRTLATTMQDDATWRVSSILSQSRLLNSGTGGAATSEHSSAAALISLTALLACFHGQHSPISISAQGVDNIVKVCSTITLQLRDAFGGSENTSGSVRSSGGHETGRCSACASYFIDTLDGNCIALTMIETIALTFELLLAHTDSDRVTIPADWSEEVNLSVGAQQTVTERLGNILGIISTIRECFDNILKQGRRPGQIIRMLDRMQEQIENLGIQPDVSFAFDVAFAQIEADPSLGENAKLQKKVGKHLKSYEMDHLHCSSIGISTTPSFEGRGQWLPASCQTSSLGQPITLDAAFPTPPSIHTNFTSQSKGSIAHGPGPISIWRHDCPGPANPQLLAGCNSGSSYARKDRFPIHEQASHAWREGNPTDTPPMLAPAPVSCEGVSVGSDHSSRNPAMTATMFDETMLQQMQTYSMDLGSSRSAQGGCHGRGGTTLRLEGLLPCVRIDSRLGHEAQMDPEQQAWGRSEATTSQTEVYQRSYDASTDVRSSKRARIEQQNPGWPHEQQMWAAQEDLSGTTGVIRVNEVLPSRLQSFRASANSAVEALASIQGIQPLTDEMSTGGAGSSLLMRGTREGEGRTSGVALSNLSLTTNQERGKEYYDDHENDTECREEEEDGEGN</sequence>
<dbReference type="GeneID" id="23564871"/>
<feature type="compositionally biased region" description="Polar residues" evidence="1">
    <location>
        <begin position="995"/>
        <end position="1014"/>
    </location>
</feature>
<dbReference type="OrthoDB" id="2556736at2759"/>
<dbReference type="InterPro" id="IPR001138">
    <property type="entry name" value="Zn2Cys6_DnaBD"/>
</dbReference>
<dbReference type="RefSeq" id="XP_011391667.1">
    <property type="nucleotide sequence ID" value="XM_011393365.1"/>
</dbReference>
<dbReference type="eggNOG" id="ENOG502RSC5">
    <property type="taxonomic scope" value="Eukaryota"/>
</dbReference>
<dbReference type="KEGG" id="uma:UMAG_04805"/>
<feature type="region of interest" description="Disordered" evidence="1">
    <location>
        <begin position="980"/>
        <end position="1031"/>
    </location>
</feature>
<gene>
    <name evidence="2" type="ORF">UMAG_04805</name>
</gene>
<name>A0A0D1BXV7_MYCMD</name>
<accession>A0A0D1BXV7</accession>
<evidence type="ECO:0000313" key="3">
    <source>
        <dbReference type="Proteomes" id="UP000000561"/>
    </source>
</evidence>
<protein>
    <recommendedName>
        <fullName evidence="4">Zn(2)-C6 fungal-type domain-containing protein</fullName>
    </recommendedName>
</protein>
<feature type="region of interest" description="Disordered" evidence="1">
    <location>
        <begin position="1083"/>
        <end position="1147"/>
    </location>
</feature>
<proteinExistence type="predicted"/>
<dbReference type="STRING" id="237631.A0A0D1BXV7"/>
<dbReference type="GO" id="GO:0008270">
    <property type="term" value="F:zinc ion binding"/>
    <property type="evidence" value="ECO:0007669"/>
    <property type="project" value="InterPro"/>
</dbReference>
<dbReference type="AlphaFoldDB" id="A0A0D1BXV7"/>
<organism evidence="2 3">
    <name type="scientific">Mycosarcoma maydis</name>
    <name type="common">Corn smut fungus</name>
    <name type="synonym">Ustilago maydis</name>
    <dbReference type="NCBI Taxonomy" id="5270"/>
    <lineage>
        <taxon>Eukaryota</taxon>
        <taxon>Fungi</taxon>
        <taxon>Dikarya</taxon>
        <taxon>Basidiomycota</taxon>
        <taxon>Ustilaginomycotina</taxon>
        <taxon>Ustilaginomycetes</taxon>
        <taxon>Ustilaginales</taxon>
        <taxon>Ustilaginaceae</taxon>
        <taxon>Mycosarcoma</taxon>
    </lineage>
</organism>
<reference evidence="2 3" key="1">
    <citation type="journal article" date="2006" name="Nature">
        <title>Insights from the genome of the biotrophic fungal plant pathogen Ustilago maydis.</title>
        <authorList>
            <person name="Kamper J."/>
            <person name="Kahmann R."/>
            <person name="Bolker M."/>
            <person name="Ma L.J."/>
            <person name="Brefort T."/>
            <person name="Saville B.J."/>
            <person name="Banuett F."/>
            <person name="Kronstad J.W."/>
            <person name="Gold S.E."/>
            <person name="Muller O."/>
            <person name="Perlin M.H."/>
            <person name="Wosten H.A."/>
            <person name="de Vries R."/>
            <person name="Ruiz-Herrera J."/>
            <person name="Reynaga-Pena C.G."/>
            <person name="Snetselaar K."/>
            <person name="McCann M."/>
            <person name="Perez-Martin J."/>
            <person name="Feldbrugge M."/>
            <person name="Basse C.W."/>
            <person name="Steinberg G."/>
            <person name="Ibeas J.I."/>
            <person name="Holloman W."/>
            <person name="Guzman P."/>
            <person name="Farman M."/>
            <person name="Stajich J.E."/>
            <person name="Sentandreu R."/>
            <person name="Gonzalez-Prieto J.M."/>
            <person name="Kennell J.C."/>
            <person name="Molina L."/>
            <person name="Schirawski J."/>
            <person name="Mendoza-Mendoza A."/>
            <person name="Greilinger D."/>
            <person name="Munch K."/>
            <person name="Rossel N."/>
            <person name="Scherer M."/>
            <person name="Vranes M."/>
            <person name="Ladendorf O."/>
            <person name="Vincon V."/>
            <person name="Fuchs U."/>
            <person name="Sandrock B."/>
            <person name="Meng S."/>
            <person name="Ho E.C."/>
            <person name="Cahill M.J."/>
            <person name="Boyce K.J."/>
            <person name="Klose J."/>
            <person name="Klosterman S.J."/>
            <person name="Deelstra H.J."/>
            <person name="Ortiz-Castellanos L."/>
            <person name="Li W."/>
            <person name="Sanchez-Alonso P."/>
            <person name="Schreier P.H."/>
            <person name="Hauser-Hahn I."/>
            <person name="Vaupel M."/>
            <person name="Koopmann E."/>
            <person name="Friedrich G."/>
            <person name="Voss H."/>
            <person name="Schluter T."/>
            <person name="Margolis J."/>
            <person name="Platt D."/>
            <person name="Swimmer C."/>
            <person name="Gnirke A."/>
            <person name="Chen F."/>
            <person name="Vysotskaia V."/>
            <person name="Mannhaupt G."/>
            <person name="Guldener U."/>
            <person name="Munsterkotter M."/>
            <person name="Haase D."/>
            <person name="Oesterheld M."/>
            <person name="Mewes H.W."/>
            <person name="Mauceli E.W."/>
            <person name="DeCaprio D."/>
            <person name="Wade C.M."/>
            <person name="Butler J."/>
            <person name="Young S."/>
            <person name="Jaffe D.B."/>
            <person name="Calvo S."/>
            <person name="Nusbaum C."/>
            <person name="Galagan J."/>
            <person name="Birren B.W."/>
        </authorList>
    </citation>
    <scope>NUCLEOTIDE SEQUENCE [LARGE SCALE GENOMIC DNA]</scope>
    <source>
        <strain evidence="3">DSM 14603 / FGSC 9021 / UM521</strain>
    </source>
</reference>
<dbReference type="InParanoid" id="A0A0D1BXV7"/>
<dbReference type="GO" id="GO:0000981">
    <property type="term" value="F:DNA-binding transcription factor activity, RNA polymerase II-specific"/>
    <property type="evidence" value="ECO:0007669"/>
    <property type="project" value="InterPro"/>
</dbReference>
<feature type="compositionally biased region" description="Polar residues" evidence="1">
    <location>
        <begin position="1110"/>
        <end position="1121"/>
    </location>
</feature>
<feature type="compositionally biased region" description="Acidic residues" evidence="1">
    <location>
        <begin position="1137"/>
        <end position="1147"/>
    </location>
</feature>